<organism evidence="2 3">
    <name type="scientific">Rheinheimera maricola</name>
    <dbReference type="NCBI Taxonomy" id="2793282"/>
    <lineage>
        <taxon>Bacteria</taxon>
        <taxon>Pseudomonadati</taxon>
        <taxon>Pseudomonadota</taxon>
        <taxon>Gammaproteobacteria</taxon>
        <taxon>Chromatiales</taxon>
        <taxon>Chromatiaceae</taxon>
        <taxon>Rheinheimera</taxon>
    </lineage>
</organism>
<keyword evidence="3" id="KW-1185">Reference proteome</keyword>
<evidence type="ECO:0000313" key="3">
    <source>
        <dbReference type="Proteomes" id="UP000663814"/>
    </source>
</evidence>
<name>A0ABS7XBI7_9GAMM</name>
<reference evidence="2 3" key="2">
    <citation type="submission" date="2021-08" db="EMBL/GenBank/DDBJ databases">
        <title>Rheinheimera aquimaris sp. nov., isolated from seawater of the East Sea in Korea.</title>
        <authorList>
            <person name="Kim K.H."/>
            <person name="Wenting R."/>
            <person name="Kim K.R."/>
            <person name="Jeon C.O."/>
        </authorList>
    </citation>
    <scope>NUCLEOTIDE SEQUENCE [LARGE SCALE GENOMIC DNA]</scope>
    <source>
        <strain evidence="2 3">MA-13</strain>
    </source>
</reference>
<feature type="transmembrane region" description="Helical" evidence="1">
    <location>
        <begin position="6"/>
        <end position="29"/>
    </location>
</feature>
<keyword evidence="1" id="KW-0812">Transmembrane</keyword>
<keyword evidence="1" id="KW-1133">Transmembrane helix</keyword>
<protein>
    <submittedName>
        <fullName evidence="2">Type II secretion system GspH family protein</fullName>
    </submittedName>
</protein>
<proteinExistence type="predicted"/>
<sequence>MNKASGMVLIMVLVYLLIISLLISAMLVVSQLSHKAANAGQQQLQITYQALIQHNSAIASVSDAAIDVEPLAVCPAAYAAWSENTVQCAMLHLQTETFSTNRHFYAGYNSLLLKQTLNGEPD</sequence>
<evidence type="ECO:0000313" key="2">
    <source>
        <dbReference type="EMBL" id="MBZ9612539.1"/>
    </source>
</evidence>
<comment type="caution">
    <text evidence="2">The sequence shown here is derived from an EMBL/GenBank/DDBJ whole genome shotgun (WGS) entry which is preliminary data.</text>
</comment>
<evidence type="ECO:0000256" key="1">
    <source>
        <dbReference type="SAM" id="Phobius"/>
    </source>
</evidence>
<dbReference type="RefSeq" id="WP_205311346.1">
    <property type="nucleotide sequence ID" value="NZ_JAERPS020000004.1"/>
</dbReference>
<accession>A0ABS7XBI7</accession>
<dbReference type="Proteomes" id="UP000663814">
    <property type="component" value="Unassembled WGS sequence"/>
</dbReference>
<gene>
    <name evidence="2" type="ORF">I4W93_013120</name>
</gene>
<reference evidence="2 3" key="1">
    <citation type="submission" date="2020-12" db="EMBL/GenBank/DDBJ databases">
        <authorList>
            <person name="Ruan W."/>
            <person name="Khan S.A."/>
            <person name="Jeon C.O."/>
        </authorList>
    </citation>
    <scope>NUCLEOTIDE SEQUENCE [LARGE SCALE GENOMIC DNA]</scope>
    <source>
        <strain evidence="2 3">MA-13</strain>
    </source>
</reference>
<dbReference type="EMBL" id="JAERPS020000004">
    <property type="protein sequence ID" value="MBZ9612539.1"/>
    <property type="molecule type" value="Genomic_DNA"/>
</dbReference>
<keyword evidence="1" id="KW-0472">Membrane</keyword>